<dbReference type="PANTHER" id="PTHR42928">
    <property type="entry name" value="TRICARBOXYLATE-BINDING PROTEIN"/>
    <property type="match status" value="1"/>
</dbReference>
<proteinExistence type="inferred from homology"/>
<reference evidence="3 4" key="1">
    <citation type="submission" date="2015-10" db="EMBL/GenBank/DDBJ databases">
        <title>Metagenome-Assembled Genomes uncover a global brackish microbiome.</title>
        <authorList>
            <person name="Hugerth L.W."/>
            <person name="Larsson J."/>
            <person name="Alneberg J."/>
            <person name="Lindh M.V."/>
            <person name="Legrand C."/>
            <person name="Pinhassi J."/>
            <person name="Andersson A.F."/>
        </authorList>
    </citation>
    <scope>NUCLEOTIDE SEQUENCE [LARGE SCALE GENOMIC DNA]</scope>
    <source>
        <strain evidence="3">BACL2 MAG-121001-bin67</strain>
    </source>
</reference>
<sequence length="375" mass="39291">MSLKKLLTAVGVAITSLALVFSGTTSATAKKVPTAKANAGDECGRAGMVAKGRGVEGSNLTCTRVTIGTASGSLRWWYPDLKPLTTIDWTVPAGPGGYSATTEAISKTLVTEGLLTSTTTDFKPGAGGTTGLAHFQGIKGKQNSALIIGIALTGGMAQVANKNTSDLLASTPVARVMREYNAIFVPAKSKYKTLKQFVDDVNANGRAIAVSGGNVGGVDHQVIGALLKTAGVPISKLNYVVGTGSEPLTKVLSGAAPVGVIGVVDVLPYLEDNRLRILGISSPKPIPGVKGKTFTQQGYKLVYGNWRGVMAPGDISEANRLNFVKVMDVMRSTDTWKEVLATNKWYDEFAGGKDFEAFLKTHIPEIKAFIADIGL</sequence>
<name>A0A0R2P0T9_9ACTN</name>
<comment type="caution">
    <text evidence="3">The sequence shown here is derived from an EMBL/GenBank/DDBJ whole genome shotgun (WGS) entry which is preliminary data.</text>
</comment>
<evidence type="ECO:0000313" key="4">
    <source>
        <dbReference type="Proteomes" id="UP000053349"/>
    </source>
</evidence>
<feature type="chain" id="PRO_5039712607" description="C4-dicarboxylate ABC transporter substrate-binding protein" evidence="2">
    <location>
        <begin position="28"/>
        <end position="375"/>
    </location>
</feature>
<gene>
    <name evidence="3" type="ORF">ABR64_00670</name>
</gene>
<feature type="signal peptide" evidence="2">
    <location>
        <begin position="1"/>
        <end position="27"/>
    </location>
</feature>
<keyword evidence="2" id="KW-0732">Signal</keyword>
<evidence type="ECO:0000313" key="3">
    <source>
        <dbReference type="EMBL" id="KRO31679.1"/>
    </source>
</evidence>
<accession>A0A0R2P0T9</accession>
<dbReference type="InterPro" id="IPR042100">
    <property type="entry name" value="Bug_dom1"/>
</dbReference>
<dbReference type="SUPFAM" id="SSF53850">
    <property type="entry name" value="Periplasmic binding protein-like II"/>
    <property type="match status" value="1"/>
</dbReference>
<protein>
    <recommendedName>
        <fullName evidence="5">C4-dicarboxylate ABC transporter substrate-binding protein</fullName>
    </recommendedName>
</protein>
<comment type="similarity">
    <text evidence="1">Belongs to the UPF0065 (bug) family.</text>
</comment>
<dbReference type="AlphaFoldDB" id="A0A0R2P0T9"/>
<dbReference type="InterPro" id="IPR005064">
    <property type="entry name" value="BUG"/>
</dbReference>
<dbReference type="Gene3D" id="3.40.190.10">
    <property type="entry name" value="Periplasmic binding protein-like II"/>
    <property type="match status" value="1"/>
</dbReference>
<dbReference type="Pfam" id="PF03401">
    <property type="entry name" value="TctC"/>
    <property type="match status" value="1"/>
</dbReference>
<organism evidence="3 4">
    <name type="scientific">Actinobacteria bacterium BACL2 MAG-121001-bin67</name>
    <dbReference type="NCBI Taxonomy" id="1655572"/>
    <lineage>
        <taxon>Bacteria</taxon>
        <taxon>Bacillati</taxon>
        <taxon>Actinomycetota</taxon>
        <taxon>Actinomycetes</taxon>
        <taxon>Actinomycetes incertae sedis</taxon>
        <taxon>ac1 cluster</taxon>
    </lineage>
</organism>
<dbReference type="Gene3D" id="3.40.190.150">
    <property type="entry name" value="Bordetella uptake gene, domain 1"/>
    <property type="match status" value="1"/>
</dbReference>
<evidence type="ECO:0000256" key="1">
    <source>
        <dbReference type="ARBA" id="ARBA00006987"/>
    </source>
</evidence>
<dbReference type="Proteomes" id="UP000053349">
    <property type="component" value="Unassembled WGS sequence"/>
</dbReference>
<dbReference type="PANTHER" id="PTHR42928:SF3">
    <property type="entry name" value="UPF0065 PROTEIN YFLP"/>
    <property type="match status" value="1"/>
</dbReference>
<evidence type="ECO:0000256" key="2">
    <source>
        <dbReference type="SAM" id="SignalP"/>
    </source>
</evidence>
<evidence type="ECO:0008006" key="5">
    <source>
        <dbReference type="Google" id="ProtNLM"/>
    </source>
</evidence>
<dbReference type="EMBL" id="LIAW01000212">
    <property type="protein sequence ID" value="KRO31679.1"/>
    <property type="molecule type" value="Genomic_DNA"/>
</dbReference>